<dbReference type="Pfam" id="PF02852">
    <property type="entry name" value="Pyr_redox_dim"/>
    <property type="match status" value="1"/>
</dbReference>
<sequence>MKANYDVVVIGGGTAGVTAATTARRHYPEKKVLLIRREEKTLIPCGIPYMFGVLEDPCKNVNPDYILSLRGIEVKIGEVKEIVRQDKKLVLASGEEIGYDRLVLATGSRPALPAIPGIDRENVFWIKKELPYLQKVLAALAEARRVVIIGGGFVGVELAEQIRKYRQLEVAIVEILPYCLYTSFDEEFCFEAERELQALGVDILTEKKVAELAGDGKVKEVRLEDGTVLPADVVIITTGVRPVTELAEAAGLSLGPTGGILVDRTMATSDPNIFACGDCAEKFSFFGGNPVRIRLASVAAMEARVAGANLFARRRENPGTVGVFSTRIGEKAFGAAGLIERIAEEEGYDVLLGEASAPNRHPSVLPGTFETKVKLVFDRYTGILLGGQAVGSEGVGELVNLLSACLLHRMTAVEMAAFQMGTHPLLTPSPPAYPLVVAAEEAAVAKLERKREE</sequence>
<dbReference type="GO" id="GO:0016491">
    <property type="term" value="F:oxidoreductase activity"/>
    <property type="evidence" value="ECO:0007669"/>
    <property type="project" value="UniProtKB-KW"/>
</dbReference>
<evidence type="ECO:0000256" key="3">
    <source>
        <dbReference type="ARBA" id="ARBA00022630"/>
    </source>
</evidence>
<keyword evidence="6" id="KW-0676">Redox-active center</keyword>
<dbReference type="PANTHER" id="PTHR43429:SF1">
    <property type="entry name" value="NAD(P)H SULFUR OXIDOREDUCTASE (COA-DEPENDENT)"/>
    <property type="match status" value="1"/>
</dbReference>
<dbReference type="PANTHER" id="PTHR43429">
    <property type="entry name" value="PYRIDINE NUCLEOTIDE-DISULFIDE OXIDOREDUCTASE DOMAIN-CONTAINING"/>
    <property type="match status" value="1"/>
</dbReference>
<dbReference type="InterPro" id="IPR036188">
    <property type="entry name" value="FAD/NAD-bd_sf"/>
</dbReference>
<dbReference type="InterPro" id="IPR016156">
    <property type="entry name" value="FAD/NAD-linked_Rdtase_dimer_sf"/>
</dbReference>
<feature type="domain" description="Pyridine nucleotide-disulphide oxidoreductase dimerisation" evidence="7">
    <location>
        <begin position="333"/>
        <end position="427"/>
    </location>
</feature>
<keyword evidence="4" id="KW-0274">FAD</keyword>
<evidence type="ECO:0000259" key="7">
    <source>
        <dbReference type="Pfam" id="PF02852"/>
    </source>
</evidence>
<comment type="caution">
    <text evidence="9">The sequence shown here is derived from an EMBL/GenBank/DDBJ whole genome shotgun (WGS) entry which is preliminary data.</text>
</comment>
<dbReference type="InterPro" id="IPR050260">
    <property type="entry name" value="FAD-bd_OxRdtase"/>
</dbReference>
<name>A0A3D8P210_9THEO</name>
<dbReference type="SUPFAM" id="SSF55424">
    <property type="entry name" value="FAD/NAD-linked reductases, dimerisation (C-terminal) domain"/>
    <property type="match status" value="1"/>
</dbReference>
<evidence type="ECO:0000256" key="5">
    <source>
        <dbReference type="ARBA" id="ARBA00023002"/>
    </source>
</evidence>
<organism evidence="9 10">
    <name type="scientific">Ammonifex thiophilus</name>
    <dbReference type="NCBI Taxonomy" id="444093"/>
    <lineage>
        <taxon>Bacteria</taxon>
        <taxon>Bacillati</taxon>
        <taxon>Bacillota</taxon>
        <taxon>Clostridia</taxon>
        <taxon>Thermoanaerobacterales</taxon>
        <taxon>Thermoanaerobacteraceae</taxon>
        <taxon>Ammonifex</taxon>
    </lineage>
</organism>
<gene>
    <name evidence="9" type="ORF">DXX99_10700</name>
</gene>
<dbReference type="PRINTS" id="PR00368">
    <property type="entry name" value="FADPNR"/>
</dbReference>
<dbReference type="Pfam" id="PF07992">
    <property type="entry name" value="Pyr_redox_2"/>
    <property type="match status" value="1"/>
</dbReference>
<protein>
    <submittedName>
        <fullName evidence="9">FAD-binding protein</fullName>
    </submittedName>
</protein>
<keyword evidence="5" id="KW-0560">Oxidoreductase</keyword>
<comment type="similarity">
    <text evidence="2">Belongs to the class-III pyridine nucleotide-disulfide oxidoreductase family.</text>
</comment>
<evidence type="ECO:0000256" key="6">
    <source>
        <dbReference type="ARBA" id="ARBA00023284"/>
    </source>
</evidence>
<evidence type="ECO:0000313" key="10">
    <source>
        <dbReference type="Proteomes" id="UP000256329"/>
    </source>
</evidence>
<dbReference type="InterPro" id="IPR023753">
    <property type="entry name" value="FAD/NAD-binding_dom"/>
</dbReference>
<reference evidence="9 10" key="1">
    <citation type="submission" date="2018-08" db="EMBL/GenBank/DDBJ databases">
        <title>Form III RuBisCO-mediated autotrophy in Thermodesulfobium bacteria.</title>
        <authorList>
            <person name="Toshchakov S.V."/>
            <person name="Kublanov I.V."/>
            <person name="Frolov E."/>
            <person name="Bonch-Osmolovskaya E.A."/>
            <person name="Tourova T.P."/>
            <person name="Chernych N.A."/>
            <person name="Lebedinsky A.V."/>
        </authorList>
    </citation>
    <scope>NUCLEOTIDE SEQUENCE [LARGE SCALE GENOMIC DNA]</scope>
    <source>
        <strain evidence="9 10">SR</strain>
    </source>
</reference>
<dbReference type="SUPFAM" id="SSF51905">
    <property type="entry name" value="FAD/NAD(P)-binding domain"/>
    <property type="match status" value="1"/>
</dbReference>
<evidence type="ECO:0000256" key="2">
    <source>
        <dbReference type="ARBA" id="ARBA00009130"/>
    </source>
</evidence>
<evidence type="ECO:0000313" key="9">
    <source>
        <dbReference type="EMBL" id="RDV80518.1"/>
    </source>
</evidence>
<comment type="cofactor">
    <cofactor evidence="1">
        <name>FAD</name>
        <dbReference type="ChEBI" id="CHEBI:57692"/>
    </cofactor>
</comment>
<evidence type="ECO:0000256" key="4">
    <source>
        <dbReference type="ARBA" id="ARBA00022827"/>
    </source>
</evidence>
<dbReference type="Gene3D" id="3.50.50.60">
    <property type="entry name" value="FAD/NAD(P)-binding domain"/>
    <property type="match status" value="2"/>
</dbReference>
<proteinExistence type="inferred from homology"/>
<dbReference type="OrthoDB" id="9802028at2"/>
<keyword evidence="10" id="KW-1185">Reference proteome</keyword>
<dbReference type="Proteomes" id="UP000256329">
    <property type="component" value="Unassembled WGS sequence"/>
</dbReference>
<evidence type="ECO:0000259" key="8">
    <source>
        <dbReference type="Pfam" id="PF07992"/>
    </source>
</evidence>
<dbReference type="AlphaFoldDB" id="A0A3D8P210"/>
<dbReference type="InterPro" id="IPR004099">
    <property type="entry name" value="Pyr_nucl-diS_OxRdtase_dimer"/>
</dbReference>
<accession>A0A3D8P210</accession>
<keyword evidence="3" id="KW-0285">Flavoprotein</keyword>
<dbReference type="RefSeq" id="WP_115793466.1">
    <property type="nucleotide sequence ID" value="NZ_QSLN01000034.1"/>
</dbReference>
<dbReference type="EMBL" id="QSLN01000034">
    <property type="protein sequence ID" value="RDV80518.1"/>
    <property type="molecule type" value="Genomic_DNA"/>
</dbReference>
<dbReference type="PRINTS" id="PR00411">
    <property type="entry name" value="PNDRDTASEI"/>
</dbReference>
<feature type="domain" description="FAD/NAD(P)-binding" evidence="8">
    <location>
        <begin position="5"/>
        <end position="303"/>
    </location>
</feature>
<evidence type="ECO:0000256" key="1">
    <source>
        <dbReference type="ARBA" id="ARBA00001974"/>
    </source>
</evidence>